<proteinExistence type="predicted"/>
<sequence>MSNNRLSAGNSEDETRWSGAIESTLRYLATEKDHSVNTQITNRLLLESFAKWAIANNLPDPASLSIEQVHRYLAEERERGLASGSLKAAIIAMRHLVSFLRREGSISVDLSQDLDIPKVGLRIPRVLSEEDVNHLLSIKYPSTPEGIRNRAILEALYGGGLRVSELVELRLTSLLPQDRMLRVFGKGRKERIVPLGDAAIRALEDYLREGRPRLLGSRRSDFLFLRRGGRPLTRFCINQILLSLARKIGRRYGLHPHLLRHSFATHLLHRGADLRSLQLLLGHADLATTQMYTHVAIDRLQEVHRRFHPRGQ</sequence>
<dbReference type="PROSITE" id="PS51900">
    <property type="entry name" value="CB"/>
    <property type="match status" value="1"/>
</dbReference>
<dbReference type="Pfam" id="PF00589">
    <property type="entry name" value="Phage_integrase"/>
    <property type="match status" value="1"/>
</dbReference>
<dbReference type="InterPro" id="IPR010998">
    <property type="entry name" value="Integrase_recombinase_N"/>
</dbReference>
<dbReference type="GO" id="GO:0006310">
    <property type="term" value="P:DNA recombination"/>
    <property type="evidence" value="ECO:0007669"/>
    <property type="project" value="UniProtKB-KW"/>
</dbReference>
<dbReference type="RefSeq" id="WP_178087663.1">
    <property type="nucleotide sequence ID" value="NZ_CABFUZ020000101.1"/>
</dbReference>
<dbReference type="EMBL" id="CABFUZ020000101">
    <property type="protein sequence ID" value="VVM05948.1"/>
    <property type="molecule type" value="Genomic_DNA"/>
</dbReference>
<accession>A0A5E6M9R7</accession>
<keyword evidence="2" id="KW-0229">DNA integration</keyword>
<dbReference type="InterPro" id="IPR044068">
    <property type="entry name" value="CB"/>
</dbReference>
<feature type="domain" description="Tyr recombinase" evidence="6">
    <location>
        <begin position="122"/>
        <end position="305"/>
    </location>
</feature>
<evidence type="ECO:0000259" key="7">
    <source>
        <dbReference type="PROSITE" id="PS51900"/>
    </source>
</evidence>
<dbReference type="AlphaFoldDB" id="A0A5E6M9R7"/>
<dbReference type="NCBIfam" id="NF001399">
    <property type="entry name" value="PRK00283.1"/>
    <property type="match status" value="1"/>
</dbReference>
<dbReference type="InterPro" id="IPR011010">
    <property type="entry name" value="DNA_brk_join_enz"/>
</dbReference>
<dbReference type="SUPFAM" id="SSF56349">
    <property type="entry name" value="DNA breaking-rejoining enzymes"/>
    <property type="match status" value="1"/>
</dbReference>
<name>A0A5E6M9R7_9BACT</name>
<dbReference type="SUPFAM" id="SSF47823">
    <property type="entry name" value="lambda integrase-like, N-terminal domain"/>
    <property type="match status" value="1"/>
</dbReference>
<reference evidence="8" key="1">
    <citation type="submission" date="2019-09" db="EMBL/GenBank/DDBJ databases">
        <authorList>
            <person name="Cremers G."/>
        </authorList>
    </citation>
    <scope>NUCLEOTIDE SEQUENCE [LARGE SCALE GENOMIC DNA]</scope>
    <source>
        <strain evidence="8">3B</strain>
    </source>
</reference>
<keyword evidence="9" id="KW-1185">Reference proteome</keyword>
<evidence type="ECO:0000259" key="6">
    <source>
        <dbReference type="PROSITE" id="PS51898"/>
    </source>
</evidence>
<organism evidence="8 9">
    <name type="scientific">Methylacidimicrobium cyclopophantes</name>
    <dbReference type="NCBI Taxonomy" id="1041766"/>
    <lineage>
        <taxon>Bacteria</taxon>
        <taxon>Pseudomonadati</taxon>
        <taxon>Verrucomicrobiota</taxon>
        <taxon>Methylacidimicrobium</taxon>
    </lineage>
</organism>
<dbReference type="CDD" id="cd00798">
    <property type="entry name" value="INT_XerDC_C"/>
    <property type="match status" value="1"/>
</dbReference>
<dbReference type="GO" id="GO:0003677">
    <property type="term" value="F:DNA binding"/>
    <property type="evidence" value="ECO:0007669"/>
    <property type="project" value="UniProtKB-UniRule"/>
</dbReference>
<keyword evidence="1" id="KW-0159">Chromosome partition</keyword>
<keyword evidence="3 5" id="KW-0238">DNA-binding</keyword>
<evidence type="ECO:0000256" key="2">
    <source>
        <dbReference type="ARBA" id="ARBA00022908"/>
    </source>
</evidence>
<dbReference type="InterPro" id="IPR002104">
    <property type="entry name" value="Integrase_catalytic"/>
</dbReference>
<dbReference type="Pfam" id="PF02899">
    <property type="entry name" value="Phage_int_SAM_1"/>
    <property type="match status" value="1"/>
</dbReference>
<dbReference type="Gene3D" id="1.10.150.130">
    <property type="match status" value="1"/>
</dbReference>
<evidence type="ECO:0000256" key="5">
    <source>
        <dbReference type="PROSITE-ProRule" id="PRU01248"/>
    </source>
</evidence>
<dbReference type="PANTHER" id="PTHR30349:SF81">
    <property type="entry name" value="TYROSINE RECOMBINASE XERC"/>
    <property type="match status" value="1"/>
</dbReference>
<dbReference type="InterPro" id="IPR004107">
    <property type="entry name" value="Integrase_SAM-like_N"/>
</dbReference>
<dbReference type="PROSITE" id="PS51898">
    <property type="entry name" value="TYR_RECOMBINASE"/>
    <property type="match status" value="1"/>
</dbReference>
<evidence type="ECO:0000256" key="1">
    <source>
        <dbReference type="ARBA" id="ARBA00022829"/>
    </source>
</evidence>
<dbReference type="PANTHER" id="PTHR30349">
    <property type="entry name" value="PHAGE INTEGRASE-RELATED"/>
    <property type="match status" value="1"/>
</dbReference>
<evidence type="ECO:0000256" key="4">
    <source>
        <dbReference type="ARBA" id="ARBA00023172"/>
    </source>
</evidence>
<comment type="caution">
    <text evidence="8">The sequence shown here is derived from an EMBL/GenBank/DDBJ whole genome shotgun (WGS) entry which is preliminary data.</text>
</comment>
<dbReference type="InterPro" id="IPR050090">
    <property type="entry name" value="Tyrosine_recombinase_XerCD"/>
</dbReference>
<evidence type="ECO:0000256" key="3">
    <source>
        <dbReference type="ARBA" id="ARBA00023125"/>
    </source>
</evidence>
<keyword evidence="4" id="KW-0233">DNA recombination</keyword>
<dbReference type="InterPro" id="IPR013762">
    <property type="entry name" value="Integrase-like_cat_sf"/>
</dbReference>
<dbReference type="GO" id="GO:0015074">
    <property type="term" value="P:DNA integration"/>
    <property type="evidence" value="ECO:0007669"/>
    <property type="project" value="UniProtKB-KW"/>
</dbReference>
<dbReference type="Proteomes" id="UP000381693">
    <property type="component" value="Unassembled WGS sequence"/>
</dbReference>
<evidence type="ECO:0000313" key="8">
    <source>
        <dbReference type="EMBL" id="VVM05948.1"/>
    </source>
</evidence>
<protein>
    <submittedName>
        <fullName evidence="8">Tyrosine recombinase XerD</fullName>
    </submittedName>
</protein>
<dbReference type="GO" id="GO:0007059">
    <property type="term" value="P:chromosome segregation"/>
    <property type="evidence" value="ECO:0007669"/>
    <property type="project" value="UniProtKB-KW"/>
</dbReference>
<dbReference type="Gene3D" id="1.10.443.10">
    <property type="entry name" value="Intergrase catalytic core"/>
    <property type="match status" value="1"/>
</dbReference>
<gene>
    <name evidence="8" type="primary">xerD</name>
    <name evidence="8" type="ORF">MAMC_00875</name>
</gene>
<feature type="domain" description="Core-binding (CB)" evidence="7">
    <location>
        <begin position="15"/>
        <end position="101"/>
    </location>
</feature>
<evidence type="ECO:0000313" key="9">
    <source>
        <dbReference type="Proteomes" id="UP000381693"/>
    </source>
</evidence>